<dbReference type="EMBL" id="FNXF01000032">
    <property type="protein sequence ID" value="SEI13807.1"/>
    <property type="molecule type" value="Genomic_DNA"/>
</dbReference>
<gene>
    <name evidence="2" type="ORF">SAMN05660691_04128</name>
</gene>
<dbReference type="Proteomes" id="UP000199371">
    <property type="component" value="Unassembled WGS sequence"/>
</dbReference>
<reference evidence="3" key="1">
    <citation type="submission" date="2016-10" db="EMBL/GenBank/DDBJ databases">
        <authorList>
            <person name="Varghese N."/>
            <person name="Submissions S."/>
        </authorList>
    </citation>
    <scope>NUCLEOTIDE SEQUENCE [LARGE SCALE GENOMIC DNA]</scope>
    <source>
        <strain evidence="3">DSM 17616</strain>
    </source>
</reference>
<sequence length="50" mass="5983">MILAVWYSFIVNAPVNVQRKLVMHDFMLPKLIYWPNLLLAMVIISYWALF</sequence>
<protein>
    <submittedName>
        <fullName evidence="2">Uncharacterized protein</fullName>
    </submittedName>
</protein>
<keyword evidence="3" id="KW-1185">Reference proteome</keyword>
<keyword evidence="1" id="KW-1133">Transmembrane helix</keyword>
<name>A0A1H6NF52_9GAMM</name>
<organism evidence="2 3">
    <name type="scientific">Rheinheimera pacifica</name>
    <dbReference type="NCBI Taxonomy" id="173990"/>
    <lineage>
        <taxon>Bacteria</taxon>
        <taxon>Pseudomonadati</taxon>
        <taxon>Pseudomonadota</taxon>
        <taxon>Gammaproteobacteria</taxon>
        <taxon>Chromatiales</taxon>
        <taxon>Chromatiaceae</taxon>
        <taxon>Rheinheimera</taxon>
    </lineage>
</organism>
<evidence type="ECO:0000256" key="1">
    <source>
        <dbReference type="SAM" id="Phobius"/>
    </source>
</evidence>
<evidence type="ECO:0000313" key="3">
    <source>
        <dbReference type="Proteomes" id="UP000199371"/>
    </source>
</evidence>
<proteinExistence type="predicted"/>
<dbReference type="RefSeq" id="WP_177172312.1">
    <property type="nucleotide sequence ID" value="NZ_FNXF01000032.1"/>
</dbReference>
<dbReference type="STRING" id="173990.SAMN05660691_04128"/>
<feature type="transmembrane region" description="Helical" evidence="1">
    <location>
        <begin position="31"/>
        <end position="49"/>
    </location>
</feature>
<keyword evidence="1" id="KW-0472">Membrane</keyword>
<keyword evidence="1" id="KW-0812">Transmembrane</keyword>
<accession>A0A1H6NF52</accession>
<dbReference type="AlphaFoldDB" id="A0A1H6NF52"/>
<evidence type="ECO:0000313" key="2">
    <source>
        <dbReference type="EMBL" id="SEI13807.1"/>
    </source>
</evidence>